<evidence type="ECO:0000313" key="2">
    <source>
        <dbReference type="Proteomes" id="UP000186955"/>
    </source>
</evidence>
<accession>A0A1Q5TCM7</accession>
<dbReference type="AlphaFoldDB" id="A0A1Q5TCM7"/>
<evidence type="ECO:0000313" key="1">
    <source>
        <dbReference type="EMBL" id="OKO97984.1"/>
    </source>
</evidence>
<name>A0A1Q5TCM7_9EURO</name>
<organism evidence="1 2">
    <name type="scientific">Penicillium subrubescens</name>
    <dbReference type="NCBI Taxonomy" id="1316194"/>
    <lineage>
        <taxon>Eukaryota</taxon>
        <taxon>Fungi</taxon>
        <taxon>Dikarya</taxon>
        <taxon>Ascomycota</taxon>
        <taxon>Pezizomycotina</taxon>
        <taxon>Eurotiomycetes</taxon>
        <taxon>Eurotiomycetidae</taxon>
        <taxon>Eurotiales</taxon>
        <taxon>Aspergillaceae</taxon>
        <taxon>Penicillium</taxon>
    </lineage>
</organism>
<dbReference type="EMBL" id="MNBE01000682">
    <property type="protein sequence ID" value="OKO97984.1"/>
    <property type="molecule type" value="Genomic_DNA"/>
</dbReference>
<dbReference type="Proteomes" id="UP000186955">
    <property type="component" value="Unassembled WGS sequence"/>
</dbReference>
<sequence>MELCEIPRPGMIHLQVELIDGHRVPCYISSTPSGESKVSGYLMLHPWYSESGKYSCSAVAAKKPNNVLLPIPGCLLQG</sequence>
<keyword evidence="2" id="KW-1185">Reference proteome</keyword>
<gene>
    <name evidence="1" type="ORF">PENSUB_9564</name>
</gene>
<comment type="caution">
    <text evidence="1">The sequence shown here is derived from an EMBL/GenBank/DDBJ whole genome shotgun (WGS) entry which is preliminary data.</text>
</comment>
<reference evidence="1 2" key="1">
    <citation type="submission" date="2016-10" db="EMBL/GenBank/DDBJ databases">
        <title>Genome sequence of the ascomycete fungus Penicillium subrubescens.</title>
        <authorList>
            <person name="De Vries R.P."/>
            <person name="Peng M."/>
            <person name="Dilokpimol A."/>
            <person name="Hilden K."/>
            <person name="Makela M.R."/>
            <person name="Grigoriev I."/>
            <person name="Riley R."/>
            <person name="Granchi Z."/>
        </authorList>
    </citation>
    <scope>NUCLEOTIDE SEQUENCE [LARGE SCALE GENOMIC DNA]</scope>
    <source>
        <strain evidence="1 2">CBS 132785</strain>
    </source>
</reference>
<protein>
    <submittedName>
        <fullName evidence="1">Uncharacterized protein</fullName>
    </submittedName>
</protein>
<proteinExistence type="predicted"/>